<feature type="region of interest" description="Disordered" evidence="5">
    <location>
        <begin position="377"/>
        <end position="398"/>
    </location>
</feature>
<dbReference type="GO" id="GO:0003723">
    <property type="term" value="F:RNA binding"/>
    <property type="evidence" value="ECO:0007669"/>
    <property type="project" value="UniProtKB-UniRule"/>
</dbReference>
<dbReference type="AlphaFoldDB" id="A0A316V9U8"/>
<evidence type="ECO:0000259" key="6">
    <source>
        <dbReference type="PROSITE" id="PS51192"/>
    </source>
</evidence>
<dbReference type="OrthoDB" id="10256233at2759"/>
<feature type="compositionally biased region" description="Polar residues" evidence="5">
    <location>
        <begin position="268"/>
        <end position="285"/>
    </location>
</feature>
<keyword evidence="4" id="KW-0347">Helicase</keyword>
<dbReference type="EMBL" id="KZ819606">
    <property type="protein sequence ID" value="PWN32275.1"/>
    <property type="molecule type" value="Genomic_DNA"/>
</dbReference>
<dbReference type="GO" id="GO:0016787">
    <property type="term" value="F:hydrolase activity"/>
    <property type="evidence" value="ECO:0007669"/>
    <property type="project" value="UniProtKB-KW"/>
</dbReference>
<gene>
    <name evidence="7" type="ORF">FA14DRAFT_127255</name>
</gene>
<dbReference type="PROSITE" id="PS51192">
    <property type="entry name" value="HELICASE_ATP_BIND_1"/>
    <property type="match status" value="1"/>
</dbReference>
<dbReference type="InParanoid" id="A0A316V9U8"/>
<dbReference type="InterPro" id="IPR011545">
    <property type="entry name" value="DEAD/DEAH_box_helicase_dom"/>
</dbReference>
<evidence type="ECO:0000256" key="5">
    <source>
        <dbReference type="SAM" id="MobiDB-lite"/>
    </source>
</evidence>
<reference evidence="7 8" key="1">
    <citation type="journal article" date="2018" name="Mol. Biol. Evol.">
        <title>Broad Genomic Sampling Reveals a Smut Pathogenic Ancestry of the Fungal Clade Ustilaginomycotina.</title>
        <authorList>
            <person name="Kijpornyongpan T."/>
            <person name="Mondo S.J."/>
            <person name="Barry K."/>
            <person name="Sandor L."/>
            <person name="Lee J."/>
            <person name="Lipzen A."/>
            <person name="Pangilinan J."/>
            <person name="LaButti K."/>
            <person name="Hainaut M."/>
            <person name="Henrissat B."/>
            <person name="Grigoriev I.V."/>
            <person name="Spatafora J.W."/>
            <person name="Aime M.C."/>
        </authorList>
    </citation>
    <scope>NUCLEOTIDE SEQUENCE [LARGE SCALE GENOMIC DNA]</scope>
    <source>
        <strain evidence="7 8">MCA 3882</strain>
    </source>
</reference>
<dbReference type="Proteomes" id="UP000245771">
    <property type="component" value="Unassembled WGS sequence"/>
</dbReference>
<evidence type="ECO:0000256" key="3">
    <source>
        <dbReference type="ARBA" id="ARBA00022840"/>
    </source>
</evidence>
<accession>A0A316V9U8</accession>
<keyword evidence="8" id="KW-1185">Reference proteome</keyword>
<evidence type="ECO:0000256" key="4">
    <source>
        <dbReference type="RuleBase" id="RU365068"/>
    </source>
</evidence>
<sequence>MEAAKHFHNLGINTDLCKQLVASYDHIHRPTLSQALYLKAVRKQTDIILRASTATGKSFAALLSALNKDPTLFDKVREGMQDGIKGNKLQNIQTIIVVPTRELALQYGNWAKSLVPESLHQKLSTIVNVKYYTKQITASEHLKELRKETPRILVIKAKLFWQLLQEKDADRFLIRNLKTLILDEVDEMLELPGKFPNQKVIWKHSKHPPPALEAMKMIMTLRKTHSSGELMPMSGLENEKQLNRLPEDVRDRNLTFVKTLERNKKASSETSSDEANQQGGSNLPRFSTSPLQLVVMSATANAVLRHFLGARTGWLRTGIRDPVTNVELGKWIDTTGLSSGVKKADEMEGIRILPVGTSFPVQVPKEINHFSVVVDDVPDTPEGEGDNSATGPSIGWRNLKNLKSNESNEVIRNATKTTTDKPELNTAMLTCLAFIYATQGVRKGMLVIPDNLSIFSVMTFLREVGVPVQAFHEYQASQSNADAEEEFLLVTSKATIRGLDVPGGLSHIFILGVDAIGDASTYTHIAGRVSRLGSHVGTQEEVHQRPAGSVITLLHGLSKQDVKMSSIYKQLSLPLQKIQPLKTKVEPSSDD</sequence>
<comment type="domain">
    <text evidence="4">The Q motif is unique to and characteristic of the DEAD box family of RNA helicases and controls ATP binding and hydrolysis.</text>
</comment>
<dbReference type="Gene3D" id="3.40.50.300">
    <property type="entry name" value="P-loop containing nucleotide triphosphate hydrolases"/>
    <property type="match status" value="2"/>
</dbReference>
<keyword evidence="3 4" id="KW-0067">ATP-binding</keyword>
<organism evidence="7 8">
    <name type="scientific">Meira miltonrushii</name>
    <dbReference type="NCBI Taxonomy" id="1280837"/>
    <lineage>
        <taxon>Eukaryota</taxon>
        <taxon>Fungi</taxon>
        <taxon>Dikarya</taxon>
        <taxon>Basidiomycota</taxon>
        <taxon>Ustilaginomycotina</taxon>
        <taxon>Exobasidiomycetes</taxon>
        <taxon>Exobasidiales</taxon>
        <taxon>Brachybasidiaceae</taxon>
        <taxon>Meira</taxon>
    </lineage>
</organism>
<dbReference type="InterPro" id="IPR014001">
    <property type="entry name" value="Helicase_ATP-bd"/>
</dbReference>
<comment type="similarity">
    <text evidence="4">Belongs to the DEAD box helicase family.</text>
</comment>
<dbReference type="EC" id="3.6.4.13" evidence="4"/>
<dbReference type="Pfam" id="PF00270">
    <property type="entry name" value="DEAD"/>
    <property type="match status" value="1"/>
</dbReference>
<comment type="function">
    <text evidence="4">RNA helicase.</text>
</comment>
<feature type="domain" description="Helicase ATP-binding" evidence="6">
    <location>
        <begin position="38"/>
        <end position="318"/>
    </location>
</feature>
<protein>
    <recommendedName>
        <fullName evidence="4">ATP-dependent RNA helicase</fullName>
        <ecNumber evidence="4">3.6.4.13</ecNumber>
    </recommendedName>
</protein>
<dbReference type="GO" id="GO:0003724">
    <property type="term" value="F:RNA helicase activity"/>
    <property type="evidence" value="ECO:0007669"/>
    <property type="project" value="UniProtKB-EC"/>
</dbReference>
<evidence type="ECO:0000313" key="8">
    <source>
        <dbReference type="Proteomes" id="UP000245771"/>
    </source>
</evidence>
<dbReference type="SUPFAM" id="SSF52540">
    <property type="entry name" value="P-loop containing nucleoside triphosphate hydrolases"/>
    <property type="match status" value="2"/>
</dbReference>
<dbReference type="GO" id="GO:0005524">
    <property type="term" value="F:ATP binding"/>
    <property type="evidence" value="ECO:0007669"/>
    <property type="project" value="UniProtKB-UniRule"/>
</dbReference>
<evidence type="ECO:0000256" key="1">
    <source>
        <dbReference type="ARBA" id="ARBA00022741"/>
    </source>
</evidence>
<comment type="catalytic activity">
    <reaction evidence="4">
        <text>ATP + H2O = ADP + phosphate + H(+)</text>
        <dbReference type="Rhea" id="RHEA:13065"/>
        <dbReference type="ChEBI" id="CHEBI:15377"/>
        <dbReference type="ChEBI" id="CHEBI:15378"/>
        <dbReference type="ChEBI" id="CHEBI:30616"/>
        <dbReference type="ChEBI" id="CHEBI:43474"/>
        <dbReference type="ChEBI" id="CHEBI:456216"/>
        <dbReference type="EC" id="3.6.4.13"/>
    </reaction>
</comment>
<keyword evidence="4" id="KW-0694">RNA-binding</keyword>
<dbReference type="GeneID" id="37018568"/>
<dbReference type="RefSeq" id="XP_025352577.1">
    <property type="nucleotide sequence ID" value="XM_025496787.1"/>
</dbReference>
<dbReference type="STRING" id="1280837.A0A316V9U8"/>
<keyword evidence="2 4" id="KW-0378">Hydrolase</keyword>
<feature type="region of interest" description="Disordered" evidence="5">
    <location>
        <begin position="261"/>
        <end position="285"/>
    </location>
</feature>
<evidence type="ECO:0000256" key="2">
    <source>
        <dbReference type="ARBA" id="ARBA00022801"/>
    </source>
</evidence>
<dbReference type="InterPro" id="IPR027417">
    <property type="entry name" value="P-loop_NTPase"/>
</dbReference>
<proteinExistence type="inferred from homology"/>
<name>A0A316V9U8_9BASI</name>
<dbReference type="PANTHER" id="PTHR24031">
    <property type="entry name" value="RNA HELICASE"/>
    <property type="match status" value="1"/>
</dbReference>
<evidence type="ECO:0000313" key="7">
    <source>
        <dbReference type="EMBL" id="PWN32275.1"/>
    </source>
</evidence>
<keyword evidence="1 4" id="KW-0547">Nucleotide-binding</keyword>
<dbReference type="SMART" id="SM00487">
    <property type="entry name" value="DEXDc"/>
    <property type="match status" value="1"/>
</dbReference>